<dbReference type="GO" id="GO:0016787">
    <property type="term" value="F:hydrolase activity"/>
    <property type="evidence" value="ECO:0007669"/>
    <property type="project" value="UniProtKB-KW"/>
</dbReference>
<dbReference type="EMBL" id="FQVD01000002">
    <property type="protein sequence ID" value="SHE39958.1"/>
    <property type="molecule type" value="Genomic_DNA"/>
</dbReference>
<dbReference type="Pfam" id="PF03288">
    <property type="entry name" value="Pox_D5"/>
    <property type="match status" value="1"/>
</dbReference>
<dbReference type="Pfam" id="PF08706">
    <property type="entry name" value="D5_N"/>
    <property type="match status" value="1"/>
</dbReference>
<dbReference type="AlphaFoldDB" id="A0A1M4T6L0"/>
<dbReference type="STRING" id="871325.SAMN05444349_10222"/>
<dbReference type="PANTHER" id="PTHR35372:SF2">
    <property type="entry name" value="SF3 HELICASE DOMAIN-CONTAINING PROTEIN"/>
    <property type="match status" value="1"/>
</dbReference>
<dbReference type="Gene3D" id="3.40.50.300">
    <property type="entry name" value="P-loop containing nucleotide triphosphate hydrolases"/>
    <property type="match status" value="1"/>
</dbReference>
<evidence type="ECO:0000259" key="5">
    <source>
        <dbReference type="PROSITE" id="PS51206"/>
    </source>
</evidence>
<dbReference type="OrthoDB" id="9763644at2"/>
<gene>
    <name evidence="6" type="ORF">SAMN05444349_10222</name>
</gene>
<protein>
    <submittedName>
        <fullName evidence="6">Putative DNA primase/helicase</fullName>
    </submittedName>
</protein>
<dbReference type="PROSITE" id="PS51206">
    <property type="entry name" value="SF3_HELICASE_1"/>
    <property type="match status" value="1"/>
</dbReference>
<evidence type="ECO:0000256" key="2">
    <source>
        <dbReference type="ARBA" id="ARBA00022801"/>
    </source>
</evidence>
<keyword evidence="2" id="KW-0378">Hydrolase</keyword>
<keyword evidence="4" id="KW-0067">ATP-binding</keyword>
<dbReference type="GO" id="GO:0005524">
    <property type="term" value="F:ATP binding"/>
    <property type="evidence" value="ECO:0007669"/>
    <property type="project" value="UniProtKB-KW"/>
</dbReference>
<keyword evidence="7" id="KW-1185">Reference proteome</keyword>
<sequence>MKTDLNIINICLSDTPMQEFIRENRILGRIISAIPEIPFEKVKIGECIRKGREDLLYENKKTGAKHTKITIEEKCVYVSKVLKKVAEEHNSDFLILDGFLHYFNGAYWEKIDESVASDCISMAAEKAGFLPVEAQQENNKKKLLRQFIADYKCPPIQTKDDDLSISVNLRNGTLKYNNGEFTLRDFQKEDMLRYQLSFDYDPDATCPQFDEFLDYVLPEKQAQDVLMEMIGYCFIPTRKLKLERSMMLYGEGANGKGVIYELVKEILGKEHVTGFSMAALSFDANTRAQLSGKLLNYSSELGGKCNPDMIKKLISGEDVEVKTLYKDVWTMQDYTCKFMFNTNSLPKETEANVAFFRRWIILPFDVTIAKEKRDKKLPDKLKKELSGIFNRVISGIKRLLEREDFTESELVNRTLEEYKIRSNTVLFWVKKEGWFAVVPPENTERKSAKVPHVELDFLYEKYVAFCKKKGMHETSNATFNERIRKLFYVQTGSTNNATWVFCDKPKEKDIPVSDDTQSPKSYVERFIDNLNEEK</sequence>
<dbReference type="InterPro" id="IPR045455">
    <property type="entry name" value="NrS-1_pol-like_helicase"/>
</dbReference>
<dbReference type="GO" id="GO:0004386">
    <property type="term" value="F:helicase activity"/>
    <property type="evidence" value="ECO:0007669"/>
    <property type="project" value="UniProtKB-KW"/>
</dbReference>
<dbReference type="NCBIfam" id="TIGR01613">
    <property type="entry name" value="primase_Cterm"/>
    <property type="match status" value="1"/>
</dbReference>
<dbReference type="RefSeq" id="WP_025076446.1">
    <property type="nucleotide sequence ID" value="NZ_FQVD01000002.1"/>
</dbReference>
<feature type="domain" description="SF3 helicase" evidence="5">
    <location>
        <begin position="221"/>
        <end position="377"/>
    </location>
</feature>
<evidence type="ECO:0000256" key="1">
    <source>
        <dbReference type="ARBA" id="ARBA00022741"/>
    </source>
</evidence>
<evidence type="ECO:0000256" key="4">
    <source>
        <dbReference type="ARBA" id="ARBA00022840"/>
    </source>
</evidence>
<dbReference type="Proteomes" id="UP000184436">
    <property type="component" value="Unassembled WGS sequence"/>
</dbReference>
<organism evidence="6 7">
    <name type="scientific">Bacteroides faecichinchillae</name>
    <dbReference type="NCBI Taxonomy" id="871325"/>
    <lineage>
        <taxon>Bacteria</taxon>
        <taxon>Pseudomonadati</taxon>
        <taxon>Bacteroidota</taxon>
        <taxon>Bacteroidia</taxon>
        <taxon>Bacteroidales</taxon>
        <taxon>Bacteroidaceae</taxon>
        <taxon>Bacteroides</taxon>
    </lineage>
</organism>
<name>A0A1M4T6L0_9BACE</name>
<reference evidence="6 7" key="1">
    <citation type="submission" date="2016-11" db="EMBL/GenBank/DDBJ databases">
        <authorList>
            <person name="Jaros S."/>
            <person name="Januszkiewicz K."/>
            <person name="Wedrychowicz H."/>
        </authorList>
    </citation>
    <scope>NUCLEOTIDE SEQUENCE [LARGE SCALE GENOMIC DNA]</scope>
    <source>
        <strain evidence="6 7">DSM 26883</strain>
    </source>
</reference>
<keyword evidence="3 6" id="KW-0347">Helicase</keyword>
<proteinExistence type="predicted"/>
<keyword evidence="1" id="KW-0547">Nucleotide-binding</keyword>
<accession>A0A1M4T6L0</accession>
<dbReference type="PANTHER" id="PTHR35372">
    <property type="entry name" value="ATP BINDING PROTEIN-RELATED"/>
    <property type="match status" value="1"/>
</dbReference>
<dbReference type="InterPro" id="IPR027417">
    <property type="entry name" value="P-loop_NTPase"/>
</dbReference>
<dbReference type="InterPro" id="IPR014818">
    <property type="entry name" value="Phage/plasmid_primase_P4_C"/>
</dbReference>
<dbReference type="SMART" id="SM00885">
    <property type="entry name" value="D5_N"/>
    <property type="match status" value="1"/>
</dbReference>
<dbReference type="Pfam" id="PF19263">
    <property type="entry name" value="DUF5906"/>
    <property type="match status" value="1"/>
</dbReference>
<evidence type="ECO:0000313" key="6">
    <source>
        <dbReference type="EMBL" id="SHE39958.1"/>
    </source>
</evidence>
<dbReference type="InterPro" id="IPR004968">
    <property type="entry name" value="DNA_primase/NTPase_C"/>
</dbReference>
<dbReference type="InterPro" id="IPR006500">
    <property type="entry name" value="Helicase_put_C_phage/plasmid"/>
</dbReference>
<dbReference type="InterPro" id="IPR014015">
    <property type="entry name" value="Helicase_SF3_DNA-vir"/>
</dbReference>
<dbReference type="InterPro" id="IPR051620">
    <property type="entry name" value="ORF904-like_C"/>
</dbReference>
<evidence type="ECO:0000313" key="7">
    <source>
        <dbReference type="Proteomes" id="UP000184436"/>
    </source>
</evidence>
<evidence type="ECO:0000256" key="3">
    <source>
        <dbReference type="ARBA" id="ARBA00022806"/>
    </source>
</evidence>